<evidence type="ECO:0000256" key="15">
    <source>
        <dbReference type="ARBA" id="ARBA00073449"/>
    </source>
</evidence>
<dbReference type="InterPro" id="IPR001478">
    <property type="entry name" value="PDZ"/>
</dbReference>
<dbReference type="FunFam" id="1.20.58.530:FF:000011">
    <property type="entry name" value="unconventional myosin-XVIIIa isoform X2"/>
    <property type="match status" value="1"/>
</dbReference>
<feature type="domain" description="PDZ" evidence="19">
    <location>
        <begin position="220"/>
        <end position="311"/>
    </location>
</feature>
<dbReference type="SMART" id="SM00242">
    <property type="entry name" value="MYSc"/>
    <property type="match status" value="1"/>
</dbReference>
<feature type="compositionally biased region" description="Basic and acidic residues" evidence="18">
    <location>
        <begin position="2056"/>
        <end position="2080"/>
    </location>
</feature>
<dbReference type="CDD" id="cd01386">
    <property type="entry name" value="MYSc_Myo18"/>
    <property type="match status" value="1"/>
</dbReference>
<keyword evidence="9 17" id="KW-0175">Coiled coil</keyword>
<dbReference type="Pfam" id="PF24556">
    <property type="entry name" value="SH3_Myosin-XVIIIa"/>
    <property type="match status" value="1"/>
</dbReference>
<dbReference type="FunFam" id="3.40.850.10:FF:000020">
    <property type="entry name" value="unconventional myosin-XVIIIa isoform X1"/>
    <property type="match status" value="1"/>
</dbReference>
<evidence type="ECO:0000256" key="12">
    <source>
        <dbReference type="ARBA" id="ARBA00023212"/>
    </source>
</evidence>
<feature type="compositionally biased region" description="Low complexity" evidence="18">
    <location>
        <begin position="2365"/>
        <end position="2381"/>
    </location>
</feature>
<organism evidence="23 24">
    <name type="scientific">Sapajus apella</name>
    <name type="common">Brown-capped capuchin</name>
    <name type="synonym">Cebus apella</name>
    <dbReference type="NCBI Taxonomy" id="9515"/>
    <lineage>
        <taxon>Eukaryota</taxon>
        <taxon>Metazoa</taxon>
        <taxon>Chordata</taxon>
        <taxon>Craniata</taxon>
        <taxon>Vertebrata</taxon>
        <taxon>Euteleostomi</taxon>
        <taxon>Mammalia</taxon>
        <taxon>Eutheria</taxon>
        <taxon>Euarchontoglires</taxon>
        <taxon>Primates</taxon>
        <taxon>Haplorrhini</taxon>
        <taxon>Platyrrhini</taxon>
        <taxon>Cebidae</taxon>
        <taxon>Cebinae</taxon>
        <taxon>Sapajus</taxon>
    </lineage>
</organism>
<evidence type="ECO:0000256" key="2">
    <source>
        <dbReference type="ARBA" id="ARBA00004601"/>
    </source>
</evidence>
<dbReference type="GO" id="GO:0005815">
    <property type="term" value="C:microtubule organizing center"/>
    <property type="evidence" value="ECO:0007669"/>
    <property type="project" value="UniProtKB-SubCell"/>
</dbReference>
<feature type="compositionally biased region" description="Basic residues" evidence="18">
    <location>
        <begin position="2309"/>
        <end position="2324"/>
    </location>
</feature>
<dbReference type="FunFam" id="3.30.70.1590:FF:000004">
    <property type="entry name" value="unconventional myosin-XVIIIa isoform X1"/>
    <property type="match status" value="1"/>
</dbReference>
<dbReference type="FunFam" id="1.20.5.1160:FF:000006">
    <property type="entry name" value="Myosin-XVIIIa isoform a"/>
    <property type="match status" value="1"/>
</dbReference>
<comment type="subcellular location">
    <subcellularLocation>
        <location evidence="1">Cytoplasm</location>
        <location evidence="1">Cytoskeleton</location>
        <location evidence="1">Microtubule organizing center</location>
    </subcellularLocation>
    <subcellularLocation>
        <location evidence="2">Golgi apparatus</location>
        <location evidence="2">trans-Golgi network</location>
    </subcellularLocation>
    <subcellularLocation>
        <location evidence="13">Golgi outpost</location>
    </subcellularLocation>
</comment>
<keyword evidence="10 16" id="KW-0518">Myosin</keyword>
<feature type="compositionally biased region" description="Polar residues" evidence="18">
    <location>
        <begin position="2043"/>
        <end position="2052"/>
    </location>
</feature>
<dbReference type="SMART" id="SM00015">
    <property type="entry name" value="IQ"/>
    <property type="match status" value="1"/>
</dbReference>
<evidence type="ECO:0000313" key="24">
    <source>
        <dbReference type="RefSeq" id="XP_032136892.1"/>
    </source>
</evidence>
<evidence type="ECO:0000259" key="21">
    <source>
        <dbReference type="PROSITE" id="PS51456"/>
    </source>
</evidence>
<dbReference type="Pfam" id="PF00063">
    <property type="entry name" value="Myosin_head"/>
    <property type="match status" value="2"/>
</dbReference>
<feature type="compositionally biased region" description="Basic residues" evidence="18">
    <location>
        <begin position="2341"/>
        <end position="2361"/>
    </location>
</feature>
<dbReference type="GO" id="GO:0016460">
    <property type="term" value="C:myosin II complex"/>
    <property type="evidence" value="ECO:0007669"/>
    <property type="project" value="TreeGrafter"/>
</dbReference>
<dbReference type="PROSITE" id="PS50106">
    <property type="entry name" value="PDZ"/>
    <property type="match status" value="1"/>
</dbReference>
<feature type="region of interest" description="Disordered" evidence="18">
    <location>
        <begin position="1"/>
        <end position="34"/>
    </location>
</feature>
<evidence type="ECO:0000256" key="8">
    <source>
        <dbReference type="ARBA" id="ARBA00023034"/>
    </source>
</evidence>
<dbReference type="InterPro" id="IPR036961">
    <property type="entry name" value="Kinesin_motor_dom_sf"/>
</dbReference>
<sequence length="2427" mass="273122">MFNLMKKDKDKDGGRKEKKEKKEKKERMSAAELRSLEEMSLRRGFFNLNRSSKRESKTRLEISNPIPIKVASGSDLHLTDIDSDSNRGSVILDSGHLSTASSSDDLKGEEGSFRGSVLQRAAKFGSLAKQNSQMIVKRFSFSQRSRDESASETSTPSEHSAAPSPQVEVRTLEGQLVQHPGPGIPRAGHRSGAPELVTKKFPADLRLPPVVPLPPPALRELELQRRPTGDFGFSLRRTTMLDRGPEGQAYRRVVHFAEPGAGTKDLALGLVPGDRLVEINGHNVESKSRDEIVEMIRQSGDSVRLKVQPIPELSELSRSWLRSSEGPRREPADAKTEEQIAAEEAWNETEKVWLVHRDGFSLASQLKYEELSLPEGKVRVKLDHDGAILDVDEDDVEKANAPSCDRLEDLASLVYLNESSVLHTLRQRYGASLLHTYAGPSLLVLGPRGAPAVYSEKVMHMFKGCRREDMAPHIYAVAQTAYRAMLMSRQDQSIVLLGSSGSGKTSSCQHLVQYLATIAGVSGNKVFSVEKWQALYTLLEAFGNSPTIMNGNATRFSQILSLDFDQAGQVASASIQTMLLEKLRVARRPANEATFNVFYYLLACGDGTLRTELHLNHLAENSVFGIVPLAKPEEKQKAAQQFSKLQAAMKVLGISPDEQKACWLILAAIYHLGAAGATKEATEAGRKQFARHEWAQKAAYLLGCSLEELSSAIFKHQHKAGTLQRSTSFRQGPEESSLGNGTGPKLSALECLEGMAAGLYSELFTLLVSLVNRALKSSQHSLCSMMIVDTPGFQNPEQGGSARGASFEELCHNYAQDRLQRLFHERTFVQELERYKEENIELAFDDLEPPTGDSVAAVDQASHQSLVRSLARTDEARGLLWLLEEEALVPGASEDALLERLFSYYGPQEGDKKGQSPLLRSSKPHHFLLGHSHGTNWVEYNVTGWLNYTKQNPATQNAPRLLQDSQKKIISNLFLGRAGSATVLSGSIAGLEGGSQLALRRATSMRKTFTTGMAAVKKKSLCIQIKLQVDALIDTIKKSKLHFVHCFLPVAEGWAGEPRSASSRRVSSSSELDLPSGDHCEAGLLQLDVPLLRTQLRGSRLLDAMRMYRQGYPDHMVFSEFRRRFDVLAPHLTKKHGRNYIVVDERRAVEELLECLDLEKSSCCMGLSRVFFRAGTLARLEEQRDEQTSRNLTLFQAACRGYLARQYFKKRKIQDLAIRCVQKNIRKNKGVKDWPWWKLFTTVRPLIEVQLSEEQIRNKDEEIQQLRSKLEKVEKERNELRLNSDRLETRISELTSELTDERNTGESASQLLDTETAERLRAEKEMKELQTQYDALKKQMEVMEMEVMEARLIRAAEINGEVDDDDAGGEWRLKYERAVREVDFTKKRLQQEFEDKLEVEQQNKRQLERRLGDLQADSEESQRALQQLKKKCQRLTAELQDTKLHLEGQQVRNHELEKKQRRFDSELSQAHEEAQREKLQREKLQREKDMLLAEAFSLKQQLEEKDMDIAGFTQKVVSLEAELQDISSQESKDEASLAKVKKQLRDLEAKVKDQEEELDEQAGTIQMLEQAKLRLEMEMERMRQTHSKEMESRDEEVEEARQSCQKKLKQMEVQLEEEYEDKQKVLREKRELEGKLATLSDQVNRRDLESEKRLRKDLKRTKALLADAQLMLDHLKNSAPSKREIAQLKNQLEESEFTCAAAVKARKAMEVEIEDLHLQIDDIAKAKTALEEQLSRLQREKNEIQNRLEEDQEDMNELMKKHKAAVAQASRDLAQINDLQAQLEEANKEKQELQEKLQALQSQVEFLEQSMVDKSLVSRQEAKIRELETRLEFERTQVKRLESLASRLKENMEKLTEERDQRIAAENREKEQNKRLQRQLRDTKEEMGELSRKEAEASRKKHELEMDLESLEAANQSLQADLKLAFKRIGDLQAAIEDEMESDENEDLINSLQDMVTKYQKRKNKLEGDSDVDSELEDRVDGVKSWLSKNKGPSKAASDDGSLKSSSLSKEAPGVEERPASVVSSLSYRKRLTLKDSIGGTGDTDSLFTSLSERAASPERPPRKARVGPREEPGPGRKSEEPEEERSSVLPGAGGRAGRKRWGSDFSRASPVSAPVSRASSATRRGSGEDRAGSSLSFSLSGSPSSRRSASRLDSLSRTLSPSLSRASGLGRESPDSRLSLGQSCLDEWDDGASVALSETCSQYSHPSLARSLSVPPRPRSSASAMDEPPSSSVRPVGRHSYLDPDLEAAINEVLSYKPVPFQRSSLEPDSEEDDRKSIQSARSAHLDPPERAASIRRSASAADVSRSHSGRKSRSPRRRRSRRSSSSSSSSSSSEASSEHKRRKKGRSRKSKKSKSRRKKTESESSSSSSSGSTVSSHSRSSVKKGPTAESEEAGRMHRPSKKEEKKRKKEVDSLMMRYLYRPESD</sequence>
<dbReference type="GO" id="GO:0051015">
    <property type="term" value="F:actin filament binding"/>
    <property type="evidence" value="ECO:0007669"/>
    <property type="project" value="TreeGrafter"/>
</dbReference>
<evidence type="ECO:0000256" key="3">
    <source>
        <dbReference type="ARBA" id="ARBA00008314"/>
    </source>
</evidence>
<keyword evidence="11 16" id="KW-0505">Motor protein</keyword>
<dbReference type="FunFam" id="1.20.120.720:FF:000007">
    <property type="entry name" value="unconventional myosin-XVIIIa isoform X2"/>
    <property type="match status" value="1"/>
</dbReference>
<dbReference type="GO" id="GO:0003677">
    <property type="term" value="F:DNA binding"/>
    <property type="evidence" value="ECO:0007669"/>
    <property type="project" value="InterPro"/>
</dbReference>
<feature type="compositionally biased region" description="Basic and acidic residues" evidence="18">
    <location>
        <begin position="23"/>
        <end position="34"/>
    </location>
</feature>
<dbReference type="Gene3D" id="1.20.5.1160">
    <property type="entry name" value="Vasodilator-stimulated phosphoprotein"/>
    <property type="match status" value="1"/>
</dbReference>
<evidence type="ECO:0000256" key="13">
    <source>
        <dbReference type="ARBA" id="ARBA00024182"/>
    </source>
</evidence>
<comment type="function">
    <text evidence="14">May link Golgi membranes to the cytoskeleton and participate in the tensile force required for vesicle budding from the Golgi. Thereby, may play a role in Golgi membrane trafficking and could indirectly give its flattened shape to the Golgi apparatus. Alternatively, in concert with LURAP1 and CDC42BPA/CDC42BPB, has been involved in modulating lamellar actomyosin retrograde flow that is crucial to cell protrusion and migration. May be involved in the maintenance of the stromal cell architectures required for cell to cell contact. Regulates trafficking, expression, and activation of innate immune receptors on macrophages. Plays a role to suppress inflammatory responsiveness of macrophages via a mechanism that modulates CD14 trafficking. Acts as a receptor of surfactant-associated protein A (SFTPA1/SP-A) and plays an important role in internalization and clearance of SFTPA1-opsonized S.aureus by alveolar macrophages. Strongly enhances natural killer cell cytotoxicity.</text>
</comment>
<evidence type="ECO:0000256" key="14">
    <source>
        <dbReference type="ARBA" id="ARBA00058021"/>
    </source>
</evidence>
<keyword evidence="6 16" id="KW-0547">Nucleotide-binding</keyword>
<feature type="domain" description="Myosin N-terminal SH3-like" evidence="22">
    <location>
        <begin position="349"/>
        <end position="401"/>
    </location>
</feature>
<evidence type="ECO:0000256" key="6">
    <source>
        <dbReference type="ARBA" id="ARBA00022741"/>
    </source>
</evidence>
<dbReference type="SMART" id="SM00228">
    <property type="entry name" value="PDZ"/>
    <property type="match status" value="1"/>
</dbReference>
<dbReference type="Gene3D" id="3.30.70.1590">
    <property type="match status" value="1"/>
</dbReference>
<keyword evidence="4" id="KW-0963">Cytoplasm</keyword>
<reference evidence="24" key="1">
    <citation type="submission" date="2025-08" db="UniProtKB">
        <authorList>
            <consortium name="RefSeq"/>
        </authorList>
    </citation>
    <scope>IDENTIFICATION</scope>
    <source>
        <tissue evidence="24">Blood</tissue>
    </source>
</reference>
<feature type="binding site" evidence="16">
    <location>
        <begin position="498"/>
        <end position="505"/>
    </location>
    <ligand>
        <name>ATP</name>
        <dbReference type="ChEBI" id="CHEBI:30616"/>
    </ligand>
</feature>
<dbReference type="PROSITE" id="PS50163">
    <property type="entry name" value="RECA_3"/>
    <property type="match status" value="1"/>
</dbReference>
<name>A0A6J3I3L4_SAPAP</name>
<dbReference type="PRINTS" id="PR00193">
    <property type="entry name" value="MYOSINHEAVY"/>
</dbReference>
<keyword evidence="16" id="KW-0009">Actin-binding</keyword>
<evidence type="ECO:0000256" key="9">
    <source>
        <dbReference type="ARBA" id="ARBA00023054"/>
    </source>
</evidence>
<dbReference type="SUPFAM" id="SSF52540">
    <property type="entry name" value="P-loop containing nucleoside triphosphate hydrolases"/>
    <property type="match status" value="1"/>
</dbReference>
<dbReference type="GO" id="GO:0032982">
    <property type="term" value="C:myosin filament"/>
    <property type="evidence" value="ECO:0007669"/>
    <property type="project" value="TreeGrafter"/>
</dbReference>
<dbReference type="Gene3D" id="1.10.10.820">
    <property type="match status" value="1"/>
</dbReference>
<dbReference type="InterPro" id="IPR020587">
    <property type="entry name" value="RecA_monomer-monomer_interface"/>
</dbReference>
<feature type="compositionally biased region" description="Low complexity" evidence="18">
    <location>
        <begin position="2207"/>
        <end position="2225"/>
    </location>
</feature>
<evidence type="ECO:0000256" key="18">
    <source>
        <dbReference type="SAM" id="MobiDB-lite"/>
    </source>
</evidence>
<comment type="caution">
    <text evidence="16">Lacks conserved residue(s) required for the propagation of feature annotation.</text>
</comment>
<dbReference type="Pfam" id="PF01576">
    <property type="entry name" value="Myosin_tail_1"/>
    <property type="match status" value="1"/>
</dbReference>
<dbReference type="SUPFAM" id="SSF90257">
    <property type="entry name" value="Myosin rod fragments"/>
    <property type="match status" value="1"/>
</dbReference>
<feature type="compositionally biased region" description="Basic and acidic residues" evidence="18">
    <location>
        <begin position="1"/>
        <end position="17"/>
    </location>
</feature>
<dbReference type="Gene3D" id="4.10.270.10">
    <property type="entry name" value="Myosin, subunit A"/>
    <property type="match status" value="1"/>
</dbReference>
<dbReference type="CDD" id="cd06747">
    <property type="entry name" value="PDZ_MYO18-like"/>
    <property type="match status" value="1"/>
</dbReference>
<dbReference type="Gene3D" id="1.20.120.720">
    <property type="entry name" value="Myosin VI head, motor domain, U50 subdomain"/>
    <property type="match status" value="1"/>
</dbReference>
<evidence type="ECO:0000259" key="22">
    <source>
        <dbReference type="PROSITE" id="PS51844"/>
    </source>
</evidence>
<evidence type="ECO:0000259" key="19">
    <source>
        <dbReference type="PROSITE" id="PS50106"/>
    </source>
</evidence>
<feature type="region of interest" description="Disordered" evidence="18">
    <location>
        <begin position="2262"/>
        <end position="2427"/>
    </location>
</feature>
<feature type="region of interest" description="Disordered" evidence="18">
    <location>
        <begin position="1450"/>
        <end position="1480"/>
    </location>
</feature>
<dbReference type="InterPro" id="IPR057772">
    <property type="entry name" value="SH3_Myo18a"/>
</dbReference>
<feature type="compositionally biased region" description="Low complexity" evidence="18">
    <location>
        <begin position="2133"/>
        <end position="2168"/>
    </location>
</feature>
<dbReference type="PANTHER" id="PTHR45615">
    <property type="entry name" value="MYOSIN HEAVY CHAIN, NON-MUSCLE"/>
    <property type="match status" value="1"/>
</dbReference>
<evidence type="ECO:0000256" key="4">
    <source>
        <dbReference type="ARBA" id="ARBA00022490"/>
    </source>
</evidence>
<evidence type="ECO:0000256" key="11">
    <source>
        <dbReference type="ARBA" id="ARBA00023175"/>
    </source>
</evidence>
<dbReference type="PROSITE" id="PS51844">
    <property type="entry name" value="SH3_LIKE"/>
    <property type="match status" value="1"/>
</dbReference>
<dbReference type="GO" id="GO:0008094">
    <property type="term" value="F:ATP-dependent activity, acting on DNA"/>
    <property type="evidence" value="ECO:0007669"/>
    <property type="project" value="InterPro"/>
</dbReference>
<feature type="region of interest" description="Disordered" evidence="18">
    <location>
        <begin position="1962"/>
        <end position="2184"/>
    </location>
</feature>
<accession>A0A6J3I3L4</accession>
<dbReference type="PROSITE" id="PS50096">
    <property type="entry name" value="IQ"/>
    <property type="match status" value="1"/>
</dbReference>
<evidence type="ECO:0000256" key="17">
    <source>
        <dbReference type="SAM" id="Coils"/>
    </source>
</evidence>
<evidence type="ECO:0000313" key="23">
    <source>
        <dbReference type="Proteomes" id="UP000504640"/>
    </source>
</evidence>
<proteinExistence type="inferred from homology"/>
<feature type="compositionally biased region" description="Low complexity" evidence="18">
    <location>
        <begin position="2107"/>
        <end position="2125"/>
    </location>
</feature>
<gene>
    <name evidence="24" type="primary">MYO18A</name>
</gene>
<dbReference type="InterPro" id="IPR036034">
    <property type="entry name" value="PDZ_sf"/>
</dbReference>
<dbReference type="Gene3D" id="1.20.58.530">
    <property type="match status" value="1"/>
</dbReference>
<dbReference type="CTD" id="399687"/>
<dbReference type="FunFam" id="1.10.10.820:FF:000004">
    <property type="entry name" value="unconventional myosin-XVIIIa isoform X1"/>
    <property type="match status" value="1"/>
</dbReference>
<dbReference type="GO" id="GO:0031032">
    <property type="term" value="P:actomyosin structure organization"/>
    <property type="evidence" value="ECO:0007669"/>
    <property type="project" value="TreeGrafter"/>
</dbReference>
<evidence type="ECO:0000256" key="16">
    <source>
        <dbReference type="PROSITE-ProRule" id="PRU00782"/>
    </source>
</evidence>
<dbReference type="SUPFAM" id="SSF50156">
    <property type="entry name" value="PDZ domain-like"/>
    <property type="match status" value="1"/>
</dbReference>
<dbReference type="InterPro" id="IPR004009">
    <property type="entry name" value="SH3_Myosin"/>
</dbReference>
<keyword evidence="5" id="KW-0597">Phosphoprotein</keyword>
<dbReference type="InterPro" id="IPR001609">
    <property type="entry name" value="Myosin_head_motor_dom-like"/>
</dbReference>
<dbReference type="Gene3D" id="3.40.850.10">
    <property type="entry name" value="Kinesin motor domain"/>
    <property type="match status" value="1"/>
</dbReference>
<dbReference type="GO" id="GO:0006259">
    <property type="term" value="P:DNA metabolic process"/>
    <property type="evidence" value="ECO:0007669"/>
    <property type="project" value="InterPro"/>
</dbReference>
<comment type="similarity">
    <text evidence="3 16">Belongs to the TRAFAC class myosin-kinesin ATPase superfamily. Myosin family.</text>
</comment>
<feature type="compositionally biased region" description="Low complexity" evidence="18">
    <location>
        <begin position="2292"/>
        <end position="2305"/>
    </location>
</feature>
<evidence type="ECO:0000256" key="10">
    <source>
        <dbReference type="ARBA" id="ARBA00023123"/>
    </source>
</evidence>
<dbReference type="GO" id="GO:0005524">
    <property type="term" value="F:ATP binding"/>
    <property type="evidence" value="ECO:0007669"/>
    <property type="project" value="UniProtKB-UniRule"/>
</dbReference>
<protein>
    <recommendedName>
        <fullName evidence="15">Unconventional myosin-XVIIIa</fullName>
    </recommendedName>
</protein>
<dbReference type="GO" id="GO:0003774">
    <property type="term" value="F:cytoskeletal motor activity"/>
    <property type="evidence" value="ECO:0007669"/>
    <property type="project" value="UniProtKB-UniRule"/>
</dbReference>
<dbReference type="RefSeq" id="XP_032136892.1">
    <property type="nucleotide sequence ID" value="XM_032281001.1"/>
</dbReference>
<evidence type="ECO:0000256" key="1">
    <source>
        <dbReference type="ARBA" id="ARBA00004267"/>
    </source>
</evidence>
<dbReference type="Gene3D" id="2.30.42.10">
    <property type="match status" value="1"/>
</dbReference>
<feature type="region of interest" description="Disordered" evidence="18">
    <location>
        <begin position="140"/>
        <end position="167"/>
    </location>
</feature>
<dbReference type="FunFam" id="2.30.42.10:FF:000059">
    <property type="entry name" value="unconventional myosin-XVIIIa isoform X1"/>
    <property type="match status" value="1"/>
</dbReference>
<evidence type="ECO:0000259" key="20">
    <source>
        <dbReference type="PROSITE" id="PS50163"/>
    </source>
</evidence>
<dbReference type="PANTHER" id="PTHR45615:SF13">
    <property type="entry name" value="UNCONVENTIONAL MYOSIN-XVIIIA"/>
    <property type="match status" value="1"/>
</dbReference>
<feature type="compositionally biased region" description="Low complexity" evidence="18">
    <location>
        <begin position="2325"/>
        <end position="2337"/>
    </location>
</feature>
<evidence type="ECO:0000256" key="7">
    <source>
        <dbReference type="ARBA" id="ARBA00022840"/>
    </source>
</evidence>
<keyword evidence="12" id="KW-0206">Cytoskeleton</keyword>
<dbReference type="GeneID" id="116553474"/>
<keyword evidence="23" id="KW-1185">Reference proteome</keyword>
<dbReference type="InterPro" id="IPR036064">
    <property type="entry name" value="MYSc_Myo18"/>
</dbReference>
<feature type="domain" description="Myosin motor" evidence="21">
    <location>
        <begin position="405"/>
        <end position="1185"/>
    </location>
</feature>
<keyword evidence="7 16" id="KW-0067">ATP-binding</keyword>
<dbReference type="Pfam" id="PF00595">
    <property type="entry name" value="PDZ"/>
    <property type="match status" value="1"/>
</dbReference>
<dbReference type="GO" id="GO:0005794">
    <property type="term" value="C:Golgi apparatus"/>
    <property type="evidence" value="ECO:0007669"/>
    <property type="project" value="UniProtKB-SubCell"/>
</dbReference>
<dbReference type="GO" id="GO:1903028">
    <property type="term" value="P:positive regulation of opsonization"/>
    <property type="evidence" value="ECO:0007669"/>
    <property type="project" value="UniProtKB-ARBA"/>
</dbReference>
<feature type="coiled-coil region" evidence="17">
    <location>
        <begin position="1249"/>
        <end position="1353"/>
    </location>
</feature>
<keyword evidence="8" id="KW-0333">Golgi apparatus</keyword>
<feature type="compositionally biased region" description="Basic residues" evidence="18">
    <location>
        <begin position="2398"/>
        <end position="2410"/>
    </location>
</feature>
<dbReference type="InterPro" id="IPR000048">
    <property type="entry name" value="IQ_motif_EF-hand-BS"/>
</dbReference>
<dbReference type="GO" id="GO:0043030">
    <property type="term" value="P:regulation of macrophage activation"/>
    <property type="evidence" value="ECO:0007669"/>
    <property type="project" value="UniProtKB-ARBA"/>
</dbReference>
<dbReference type="InterPro" id="IPR002928">
    <property type="entry name" value="Myosin_tail"/>
</dbReference>
<feature type="region of interest" description="Disordered" evidence="18">
    <location>
        <begin position="1852"/>
        <end position="1901"/>
    </location>
</feature>
<feature type="region of interest" description="Disordered" evidence="18">
    <location>
        <begin position="2204"/>
        <end position="2241"/>
    </location>
</feature>
<dbReference type="Proteomes" id="UP000504640">
    <property type="component" value="Unplaced"/>
</dbReference>
<dbReference type="PROSITE" id="PS51456">
    <property type="entry name" value="MYOSIN_MOTOR"/>
    <property type="match status" value="1"/>
</dbReference>
<dbReference type="InterPro" id="IPR027417">
    <property type="entry name" value="P-loop_NTPase"/>
</dbReference>
<evidence type="ECO:0000256" key="5">
    <source>
        <dbReference type="ARBA" id="ARBA00022553"/>
    </source>
</evidence>
<feature type="domain" description="RecA family profile 2" evidence="20">
    <location>
        <begin position="542"/>
        <end position="607"/>
    </location>
</feature>
<dbReference type="FunFam" id="4.10.270.10:FF:000002">
    <property type="entry name" value="unconventional myosin-XVIIIa isoform X1"/>
    <property type="match status" value="1"/>
</dbReference>